<evidence type="ECO:0008006" key="3">
    <source>
        <dbReference type="Google" id="ProtNLM"/>
    </source>
</evidence>
<dbReference type="RefSeq" id="WP_286337061.1">
    <property type="nucleotide sequence ID" value="NZ_AP027370.1"/>
</dbReference>
<evidence type="ECO:0000313" key="1">
    <source>
        <dbReference type="EMBL" id="BDY11847.1"/>
    </source>
</evidence>
<evidence type="ECO:0000313" key="2">
    <source>
        <dbReference type="Proteomes" id="UP001321445"/>
    </source>
</evidence>
<keyword evidence="2" id="KW-1185">Reference proteome</keyword>
<sequence length="193" mass="21357">MKAAGKLGTCPECGSDIVNRGDFYGCEGFREGCDFTVSVHALAELGHYCISPKQMRKLLKGHARMIFKTSSGVERIFDVELKKVDGKWRPWIDFEAGGELEVLGACPLCGADVVESPLCFGCSRWEEGCDFAIFKNSIKRFGGKMLSKTKAKELLAKGVTDVTIRAFDGSERKVKLFLDNDYGCKIDFEGDEK</sequence>
<name>A0ABN6WSC1_9BACT</name>
<dbReference type="Proteomes" id="UP001321445">
    <property type="component" value="Chromosome"/>
</dbReference>
<accession>A0ABN6WSC1</accession>
<organism evidence="1 2">
    <name type="scientific">Hydrogenimonas cancrithermarum</name>
    <dbReference type="NCBI Taxonomy" id="2993563"/>
    <lineage>
        <taxon>Bacteria</taxon>
        <taxon>Pseudomonadati</taxon>
        <taxon>Campylobacterota</taxon>
        <taxon>Epsilonproteobacteria</taxon>
        <taxon>Campylobacterales</taxon>
        <taxon>Hydrogenimonadaceae</taxon>
        <taxon>Hydrogenimonas</taxon>
    </lineage>
</organism>
<dbReference type="EMBL" id="AP027370">
    <property type="protein sequence ID" value="BDY11847.1"/>
    <property type="molecule type" value="Genomic_DNA"/>
</dbReference>
<reference evidence="1 2" key="1">
    <citation type="submission" date="2023-03" db="EMBL/GenBank/DDBJ databases">
        <title>Description of Hydrogenimonas sp. ISO32.</title>
        <authorList>
            <person name="Mino S."/>
            <person name="Fukazawa S."/>
            <person name="Sawabe T."/>
        </authorList>
    </citation>
    <scope>NUCLEOTIDE SEQUENCE [LARGE SCALE GENOMIC DNA]</scope>
    <source>
        <strain evidence="1 2">ISO32</strain>
    </source>
</reference>
<proteinExistence type="predicted"/>
<protein>
    <recommendedName>
        <fullName evidence="3">DNA topoisomerase III</fullName>
    </recommendedName>
</protein>
<gene>
    <name evidence="1" type="ORF">HCR_01590</name>
</gene>